<dbReference type="KEGG" id="vhl:BME96_09005"/>
<name>A0AAC9NL54_VIRHA</name>
<evidence type="ECO:0000313" key="1">
    <source>
        <dbReference type="EMBL" id="APC48296.1"/>
    </source>
</evidence>
<reference evidence="1 2" key="1">
    <citation type="submission" date="2016-11" db="EMBL/GenBank/DDBJ databases">
        <title>Complete genome sequencing of Virgibacillus halodenitrificans PDB-F2.</title>
        <authorList>
            <person name="Sun Z."/>
            <person name="Zhou Y."/>
            <person name="Li H."/>
        </authorList>
    </citation>
    <scope>NUCLEOTIDE SEQUENCE [LARGE SCALE GENOMIC DNA]</scope>
    <source>
        <strain evidence="1 2">PDB-F2</strain>
    </source>
</reference>
<gene>
    <name evidence="1" type="ORF">BME96_09005</name>
</gene>
<dbReference type="EMBL" id="CP017962">
    <property type="protein sequence ID" value="APC48296.1"/>
    <property type="molecule type" value="Genomic_DNA"/>
</dbReference>
<evidence type="ECO:0000313" key="2">
    <source>
        <dbReference type="Proteomes" id="UP000182945"/>
    </source>
</evidence>
<protein>
    <submittedName>
        <fullName evidence="1">Uncharacterized protein</fullName>
    </submittedName>
</protein>
<dbReference type="GeneID" id="71516631"/>
<sequence>MKFILCQPAIKRFEWELEVCLTRLKSLGVNDIVLLFTKNDDRVPKKLQEQFTVDVHVYEDNRKDKTYIPSVKPYLWTRYLEEDPTREEGVYFYLDSDVILREEPNIKPTESTWYASDCEGYLGIDYVGELLEPMCNAIDIDPELIRKEKPTGGAQWVIENPSLQYWQKVYEDSIELYRFLKDKDIQKWTAEMWAQLWNVYLFDIKVETPNELDFCWPTDSITRYQETKILHNAGVIDDQQGLFFKGKYVKHTPFTDVLNANKNKASYEYLKAIKEVHAMKYKVLHYFEDLQDDNKPYNEGDVFPRPANKKVTKKRLQELASAKNKQGKALIEKVEEQD</sequence>
<accession>A0AAC9NL54</accession>
<dbReference type="Proteomes" id="UP000182945">
    <property type="component" value="Chromosome"/>
</dbReference>
<dbReference type="AlphaFoldDB" id="A0AAC9NL54"/>
<proteinExistence type="predicted"/>
<dbReference type="RefSeq" id="WP_071648920.1">
    <property type="nucleotide sequence ID" value="NZ_CP017962.1"/>
</dbReference>
<organism evidence="1 2">
    <name type="scientific">Virgibacillus halodenitrificans</name>
    <name type="common">Bacillus halodenitrificans</name>
    <dbReference type="NCBI Taxonomy" id="1482"/>
    <lineage>
        <taxon>Bacteria</taxon>
        <taxon>Bacillati</taxon>
        <taxon>Bacillota</taxon>
        <taxon>Bacilli</taxon>
        <taxon>Bacillales</taxon>
        <taxon>Bacillaceae</taxon>
        <taxon>Virgibacillus</taxon>
    </lineage>
</organism>